<keyword evidence="3" id="KW-1185">Reference proteome</keyword>
<reference evidence="2" key="1">
    <citation type="submission" date="2021-01" db="EMBL/GenBank/DDBJ databases">
        <title>Adiantum capillus-veneris genome.</title>
        <authorList>
            <person name="Fang Y."/>
            <person name="Liao Q."/>
        </authorList>
    </citation>
    <scope>NUCLEOTIDE SEQUENCE</scope>
    <source>
        <strain evidence="2">H3</strain>
        <tissue evidence="2">Leaf</tissue>
    </source>
</reference>
<evidence type="ECO:0000313" key="2">
    <source>
        <dbReference type="EMBL" id="KAI5083537.1"/>
    </source>
</evidence>
<evidence type="ECO:0000313" key="3">
    <source>
        <dbReference type="Proteomes" id="UP000886520"/>
    </source>
</evidence>
<gene>
    <name evidence="2" type="ORF">GOP47_0003280</name>
</gene>
<feature type="region of interest" description="Disordered" evidence="1">
    <location>
        <begin position="61"/>
        <end position="80"/>
    </location>
</feature>
<dbReference type="EMBL" id="JABFUD020000002">
    <property type="protein sequence ID" value="KAI5083537.1"/>
    <property type="molecule type" value="Genomic_DNA"/>
</dbReference>
<name>A0A9D4VC67_ADICA</name>
<sequence>MQPPRRAVRALQQAVKDVVCHRRLKERKSKGEDEEHGSSDRSPQMFNEALAPSYRHSAFLISPPRRSDYPSHKEEQLSGSNYHSRDDFAWKFRKRVDEFGERDFEIARRKRSRQTTSSGADSLRVAELQAIASVETQLGEPLRWDSPCLGMDFDPLPPGAFSTPAVSFPHWKPSPLRDMESWYPAL</sequence>
<feature type="compositionally biased region" description="Basic and acidic residues" evidence="1">
    <location>
        <begin position="65"/>
        <end position="76"/>
    </location>
</feature>
<dbReference type="OrthoDB" id="6159439at2759"/>
<comment type="caution">
    <text evidence="2">The sequence shown here is derived from an EMBL/GenBank/DDBJ whole genome shotgun (WGS) entry which is preliminary data.</text>
</comment>
<proteinExistence type="predicted"/>
<dbReference type="PANTHER" id="PTHR36968">
    <property type="entry name" value="HOMEOBOX-DDT DOMAIN PROTEIN RLT2"/>
    <property type="match status" value="1"/>
</dbReference>
<feature type="region of interest" description="Disordered" evidence="1">
    <location>
        <begin position="19"/>
        <end position="48"/>
    </location>
</feature>
<dbReference type="GO" id="GO:0006357">
    <property type="term" value="P:regulation of transcription by RNA polymerase II"/>
    <property type="evidence" value="ECO:0007669"/>
    <property type="project" value="InterPro"/>
</dbReference>
<organism evidence="2 3">
    <name type="scientific">Adiantum capillus-veneris</name>
    <name type="common">Maidenhair fern</name>
    <dbReference type="NCBI Taxonomy" id="13818"/>
    <lineage>
        <taxon>Eukaryota</taxon>
        <taxon>Viridiplantae</taxon>
        <taxon>Streptophyta</taxon>
        <taxon>Embryophyta</taxon>
        <taxon>Tracheophyta</taxon>
        <taxon>Polypodiopsida</taxon>
        <taxon>Polypodiidae</taxon>
        <taxon>Polypodiales</taxon>
        <taxon>Pteridineae</taxon>
        <taxon>Pteridaceae</taxon>
        <taxon>Vittarioideae</taxon>
        <taxon>Adiantum</taxon>
    </lineage>
</organism>
<evidence type="ECO:0000256" key="1">
    <source>
        <dbReference type="SAM" id="MobiDB-lite"/>
    </source>
</evidence>
<protein>
    <submittedName>
        <fullName evidence="2">Uncharacterized protein</fullName>
    </submittedName>
</protein>
<dbReference type="AlphaFoldDB" id="A0A9D4VC67"/>
<accession>A0A9D4VC67</accession>
<feature type="compositionally biased region" description="Basic and acidic residues" evidence="1">
    <location>
        <begin position="29"/>
        <end position="39"/>
    </location>
</feature>
<dbReference type="Proteomes" id="UP000886520">
    <property type="component" value="Chromosome 3"/>
</dbReference>
<dbReference type="InterPro" id="IPR044977">
    <property type="entry name" value="RLT1-3"/>
</dbReference>
<dbReference type="PANTHER" id="PTHR36968:SF5">
    <property type="entry name" value="HOMEOBOX-DDT DOMAIN PROTEIN RLT2"/>
    <property type="match status" value="1"/>
</dbReference>